<dbReference type="PANTHER" id="PTHR47799">
    <property type="entry name" value="OMEGA-AMIDASE YAFV"/>
    <property type="match status" value="1"/>
</dbReference>
<dbReference type="EMBL" id="CAXDID020000021">
    <property type="protein sequence ID" value="CAL5987457.1"/>
    <property type="molecule type" value="Genomic_DNA"/>
</dbReference>
<gene>
    <name evidence="1" type="ORF">HINF_LOCUS9902</name>
</gene>
<evidence type="ECO:0000313" key="1">
    <source>
        <dbReference type="EMBL" id="CAL5987457.1"/>
    </source>
</evidence>
<organism evidence="1 2">
    <name type="scientific">Hexamita inflata</name>
    <dbReference type="NCBI Taxonomy" id="28002"/>
    <lineage>
        <taxon>Eukaryota</taxon>
        <taxon>Metamonada</taxon>
        <taxon>Diplomonadida</taxon>
        <taxon>Hexamitidae</taxon>
        <taxon>Hexamitinae</taxon>
        <taxon>Hexamita</taxon>
    </lineage>
</organism>
<accession>A0ABP1H6N9</accession>
<evidence type="ECO:0000313" key="2">
    <source>
        <dbReference type="Proteomes" id="UP001642409"/>
    </source>
</evidence>
<name>A0ABP1H6N9_9EUKA</name>
<keyword evidence="2" id="KW-1185">Reference proteome</keyword>
<dbReference type="Gene3D" id="3.60.110.10">
    <property type="entry name" value="Carbon-nitrogen hydrolase"/>
    <property type="match status" value="1"/>
</dbReference>
<dbReference type="InterPro" id="IPR036526">
    <property type="entry name" value="C-N_Hydrolase_sf"/>
</dbReference>
<dbReference type="InterPro" id="IPR052737">
    <property type="entry name" value="Omega-amidase_YafV"/>
</dbReference>
<sequence length="231" mass="27097">MKLCIQHFNLKSASPYTLESFIDQKYTKDKSGALFIIPELFLVPLFHDKTLMSQASVQFQIWLQRTSSVRNCSFFGSIYSFQKPNYLNKIFTVQGGKYNQLMDQIIKDSETKSDYLYDHKAQVSFESGARIKVFILEDIRLRSYINRYEFDLLLFIGNRPDQFEDTWKTLLKTKAQEEQCFVCGCMRLDEDTPIDGCILFDYNGEIVEPGPTDLYQLNIEAQTEFRKQQQQ</sequence>
<dbReference type="PANTHER" id="PTHR47799:SF1">
    <property type="entry name" value="OMEGA-AMIDASE YAFV"/>
    <property type="match status" value="1"/>
</dbReference>
<proteinExistence type="predicted"/>
<reference evidence="1 2" key="1">
    <citation type="submission" date="2024-07" db="EMBL/GenBank/DDBJ databases">
        <authorList>
            <person name="Akdeniz Z."/>
        </authorList>
    </citation>
    <scope>NUCLEOTIDE SEQUENCE [LARGE SCALE GENOMIC DNA]</scope>
</reference>
<protein>
    <submittedName>
        <fullName evidence="1">Omega-amidase</fullName>
    </submittedName>
</protein>
<dbReference type="Proteomes" id="UP001642409">
    <property type="component" value="Unassembled WGS sequence"/>
</dbReference>
<comment type="caution">
    <text evidence="1">The sequence shown here is derived from an EMBL/GenBank/DDBJ whole genome shotgun (WGS) entry which is preliminary data.</text>
</comment>